<name>A0AAD8K9V7_TARER</name>
<dbReference type="SUPFAM" id="SSF55753">
    <property type="entry name" value="Actin depolymerizing proteins"/>
    <property type="match status" value="1"/>
</dbReference>
<evidence type="ECO:0000313" key="1">
    <source>
        <dbReference type="EMBL" id="KAK1419015.1"/>
    </source>
</evidence>
<dbReference type="Gene3D" id="3.40.20.10">
    <property type="entry name" value="Severin"/>
    <property type="match status" value="1"/>
</dbReference>
<proteinExistence type="predicted"/>
<sequence length="131" mass="15871">MPKSLLFNVVPNKFKENKKLSFSKRLFQLWMIDKIYVWRVNGKEKSLSEEKSKFNTRDFYIFQHTYSEDEQEECLTQIWFGKKNVKFREGFYMTCLQPKAMPHVNNTDCATTCQQNRLCYQSRTLIFNYAY</sequence>
<dbReference type="AlphaFoldDB" id="A0AAD8K9V7"/>
<organism evidence="1 2">
    <name type="scientific">Tagetes erecta</name>
    <name type="common">African marigold</name>
    <dbReference type="NCBI Taxonomy" id="13708"/>
    <lineage>
        <taxon>Eukaryota</taxon>
        <taxon>Viridiplantae</taxon>
        <taxon>Streptophyta</taxon>
        <taxon>Embryophyta</taxon>
        <taxon>Tracheophyta</taxon>
        <taxon>Spermatophyta</taxon>
        <taxon>Magnoliopsida</taxon>
        <taxon>eudicotyledons</taxon>
        <taxon>Gunneridae</taxon>
        <taxon>Pentapetalae</taxon>
        <taxon>asterids</taxon>
        <taxon>campanulids</taxon>
        <taxon>Asterales</taxon>
        <taxon>Asteraceae</taxon>
        <taxon>Asteroideae</taxon>
        <taxon>Heliantheae alliance</taxon>
        <taxon>Tageteae</taxon>
        <taxon>Tagetes</taxon>
    </lineage>
</organism>
<dbReference type="Proteomes" id="UP001229421">
    <property type="component" value="Unassembled WGS sequence"/>
</dbReference>
<accession>A0AAD8K9V7</accession>
<gene>
    <name evidence="1" type="ORF">QVD17_28171</name>
</gene>
<keyword evidence="2" id="KW-1185">Reference proteome</keyword>
<evidence type="ECO:0000313" key="2">
    <source>
        <dbReference type="Proteomes" id="UP001229421"/>
    </source>
</evidence>
<dbReference type="EMBL" id="JAUHHV010000007">
    <property type="protein sequence ID" value="KAK1419015.1"/>
    <property type="molecule type" value="Genomic_DNA"/>
</dbReference>
<dbReference type="InterPro" id="IPR029006">
    <property type="entry name" value="ADF-H/Gelsolin-like_dom_sf"/>
</dbReference>
<reference evidence="1" key="1">
    <citation type="journal article" date="2023" name="bioRxiv">
        <title>Improved chromosome-level genome assembly for marigold (Tagetes erecta).</title>
        <authorList>
            <person name="Jiang F."/>
            <person name="Yuan L."/>
            <person name="Wang S."/>
            <person name="Wang H."/>
            <person name="Xu D."/>
            <person name="Wang A."/>
            <person name="Fan W."/>
        </authorList>
    </citation>
    <scope>NUCLEOTIDE SEQUENCE</scope>
    <source>
        <strain evidence="1">WSJ</strain>
        <tissue evidence="1">Leaf</tissue>
    </source>
</reference>
<protein>
    <submittedName>
        <fullName evidence="1">Uncharacterized protein</fullName>
    </submittedName>
</protein>
<comment type="caution">
    <text evidence="1">The sequence shown here is derived from an EMBL/GenBank/DDBJ whole genome shotgun (WGS) entry which is preliminary data.</text>
</comment>